<comment type="caution">
    <text evidence="2">The sequence shown here is derived from an EMBL/GenBank/DDBJ whole genome shotgun (WGS) entry which is preliminary data.</text>
</comment>
<protein>
    <submittedName>
        <fullName evidence="2">NADPH:quinone oxidoreductase family protein</fullName>
    </submittedName>
</protein>
<organism evidence="2 3">
    <name type="scientific">Reyranella humidisoli</name>
    <dbReference type="NCBI Taxonomy" id="2849149"/>
    <lineage>
        <taxon>Bacteria</taxon>
        <taxon>Pseudomonadati</taxon>
        <taxon>Pseudomonadota</taxon>
        <taxon>Alphaproteobacteria</taxon>
        <taxon>Hyphomicrobiales</taxon>
        <taxon>Reyranellaceae</taxon>
        <taxon>Reyranella</taxon>
    </lineage>
</organism>
<proteinExistence type="predicted"/>
<keyword evidence="3" id="KW-1185">Reference proteome</keyword>
<dbReference type="InterPro" id="IPR020843">
    <property type="entry name" value="ER"/>
</dbReference>
<dbReference type="InterPro" id="IPR013149">
    <property type="entry name" value="ADH-like_C"/>
</dbReference>
<feature type="domain" description="Enoyl reductase (ER)" evidence="1">
    <location>
        <begin position="10"/>
        <end position="332"/>
    </location>
</feature>
<dbReference type="Proteomes" id="UP000727907">
    <property type="component" value="Unassembled WGS sequence"/>
</dbReference>
<dbReference type="EMBL" id="JAHOPB010000002">
    <property type="protein sequence ID" value="MBU8876188.1"/>
    <property type="molecule type" value="Genomic_DNA"/>
</dbReference>
<evidence type="ECO:0000313" key="2">
    <source>
        <dbReference type="EMBL" id="MBU8876188.1"/>
    </source>
</evidence>
<dbReference type="PANTHER" id="PTHR43677:SF4">
    <property type="entry name" value="QUINONE OXIDOREDUCTASE-LIKE PROTEIN 2"/>
    <property type="match status" value="1"/>
</dbReference>
<dbReference type="RefSeq" id="WP_216964781.1">
    <property type="nucleotide sequence ID" value="NZ_JAHOPB010000002.1"/>
</dbReference>
<evidence type="ECO:0000259" key="1">
    <source>
        <dbReference type="SMART" id="SM00829"/>
    </source>
</evidence>
<dbReference type="SMART" id="SM00829">
    <property type="entry name" value="PKS_ER"/>
    <property type="match status" value="1"/>
</dbReference>
<gene>
    <name evidence="2" type="ORF">KQ910_20615</name>
</gene>
<dbReference type="InterPro" id="IPR013154">
    <property type="entry name" value="ADH-like_N"/>
</dbReference>
<dbReference type="Pfam" id="PF00107">
    <property type="entry name" value="ADH_zinc_N"/>
    <property type="match status" value="1"/>
</dbReference>
<reference evidence="2 3" key="1">
    <citation type="submission" date="2021-06" db="EMBL/GenBank/DDBJ databases">
        <authorList>
            <person name="Lee D.H."/>
        </authorList>
    </citation>
    <scope>NUCLEOTIDE SEQUENCE [LARGE SCALE GENOMIC DNA]</scope>
    <source>
        <strain evidence="2 3">MMS21-HV4-11</strain>
    </source>
</reference>
<name>A0ABS6INL3_9HYPH</name>
<dbReference type="PANTHER" id="PTHR43677">
    <property type="entry name" value="SHORT-CHAIN DEHYDROGENASE/REDUCTASE"/>
    <property type="match status" value="1"/>
</dbReference>
<sequence length="335" mass="35806">MKAMICRQWGGPEDLRLEEIDSPPLKTGQVRIRIKAAGVSFATTLIIAGKYQRRPPFPFAPGTEASGIVTEVDPACTRVKVGDEVVAVLDWGGLAEEAVAHEVNVFPKPRNVGFVEAIQLAISYPTSAGALTWPEALDVQSGHTLLVHAAAGGVGMAAVEIGKILGATVIATAGGPRKTGFAKAHGADHVIDYNATDFREEVFKITGGRGVDRVYDPVGGDVFTQSLRCMAVGGRICPIGFASGTIPQIPANILLVKTLAVMGFNYGYYVGWSPQDARFEEAPRTYALAERIRGWCEQGHCRPHVDRTFALPEAPQAMRALLERSVTGRVAIVMG</sequence>
<accession>A0ABS6INL3</accession>
<dbReference type="InterPro" id="IPR051397">
    <property type="entry name" value="Zn-ADH-like_protein"/>
</dbReference>
<dbReference type="CDD" id="cd08241">
    <property type="entry name" value="QOR1"/>
    <property type="match status" value="1"/>
</dbReference>
<evidence type="ECO:0000313" key="3">
    <source>
        <dbReference type="Proteomes" id="UP000727907"/>
    </source>
</evidence>
<dbReference type="Pfam" id="PF08240">
    <property type="entry name" value="ADH_N"/>
    <property type="match status" value="1"/>
</dbReference>